<dbReference type="RefSeq" id="WP_369454636.1">
    <property type="nucleotide sequence ID" value="NZ_JBGCUO010000001.1"/>
</dbReference>
<sequence length="288" mass="31830">MSAAIEELRNAPAMLPLFAKALLRANVKPGNNPVLPNAGIRLRDVVLDPKHLRTYRNVCGFPADGMLPVTYPHLHAHPLFMSLLLRSDFPFAAMGLVHVRNRITQFRPIAEREQLDIECGFGELVRVAKGYEFSMLTSVSTGGELVWESESTMFRRGGGTGVEEPRSAPNTTPVTDAEVWQVPGDIGRRYGAVSGDRNPIHLYPLSAKLFGFKRQIAHGMWTKARSLAALHEQLPVQPFTVDVQFKLPVFIPAKVKFAHTAVADGIDFRLVAQDGIKPHLTGTLRHAD</sequence>
<proteinExistence type="predicted"/>
<dbReference type="InterPro" id="IPR029069">
    <property type="entry name" value="HotDog_dom_sf"/>
</dbReference>
<dbReference type="Proteomes" id="UP001562065">
    <property type="component" value="Unassembled WGS sequence"/>
</dbReference>
<evidence type="ECO:0000313" key="2">
    <source>
        <dbReference type="EMBL" id="MEY1661379.1"/>
    </source>
</evidence>
<protein>
    <submittedName>
        <fullName evidence="2">MaoC/PaaZ C-terminal domain-containing protein</fullName>
    </submittedName>
</protein>
<gene>
    <name evidence="2" type="ORF">AB5I84_04365</name>
</gene>
<dbReference type="Pfam" id="PF01575">
    <property type="entry name" value="MaoC_dehydratas"/>
    <property type="match status" value="1"/>
</dbReference>
<organism evidence="2 3">
    <name type="scientific">Isoalcanivorax beigongshangi</name>
    <dbReference type="NCBI Taxonomy" id="3238810"/>
    <lineage>
        <taxon>Bacteria</taxon>
        <taxon>Pseudomonadati</taxon>
        <taxon>Pseudomonadota</taxon>
        <taxon>Gammaproteobacteria</taxon>
        <taxon>Oceanospirillales</taxon>
        <taxon>Alcanivoracaceae</taxon>
        <taxon>Isoalcanivorax</taxon>
    </lineage>
</organism>
<dbReference type="InterPro" id="IPR002539">
    <property type="entry name" value="MaoC-like_dom"/>
</dbReference>
<dbReference type="PANTHER" id="PTHR43841">
    <property type="entry name" value="3-HYDROXYACYL-THIOESTER DEHYDRATASE HTDX-RELATED"/>
    <property type="match status" value="1"/>
</dbReference>
<keyword evidence="3" id="KW-1185">Reference proteome</keyword>
<dbReference type="Gene3D" id="3.10.129.10">
    <property type="entry name" value="Hotdog Thioesterase"/>
    <property type="match status" value="1"/>
</dbReference>
<reference evidence="2 3" key="1">
    <citation type="submission" date="2024-07" db="EMBL/GenBank/DDBJ databases">
        <authorList>
            <person name="Ren Q."/>
        </authorList>
    </citation>
    <scope>NUCLEOTIDE SEQUENCE [LARGE SCALE GENOMIC DNA]</scope>
    <source>
        <strain evidence="2 3">REN37</strain>
    </source>
</reference>
<dbReference type="SUPFAM" id="SSF54637">
    <property type="entry name" value="Thioesterase/thiol ester dehydrase-isomerase"/>
    <property type="match status" value="2"/>
</dbReference>
<comment type="caution">
    <text evidence="2">The sequence shown here is derived from an EMBL/GenBank/DDBJ whole genome shotgun (WGS) entry which is preliminary data.</text>
</comment>
<dbReference type="PANTHER" id="PTHR43841:SF1">
    <property type="entry name" value="3-HYDROXYACYL-THIOESTER DEHYDRATASE X"/>
    <property type="match status" value="1"/>
</dbReference>
<name>A0ABV4AEX2_9GAMM</name>
<accession>A0ABV4AEX2</accession>
<evidence type="ECO:0000259" key="1">
    <source>
        <dbReference type="Pfam" id="PF01575"/>
    </source>
</evidence>
<feature type="domain" description="MaoC-like" evidence="1">
    <location>
        <begin position="164"/>
        <end position="262"/>
    </location>
</feature>
<evidence type="ECO:0000313" key="3">
    <source>
        <dbReference type="Proteomes" id="UP001562065"/>
    </source>
</evidence>
<dbReference type="EMBL" id="JBGCUO010000001">
    <property type="protein sequence ID" value="MEY1661379.1"/>
    <property type="molecule type" value="Genomic_DNA"/>
</dbReference>